<dbReference type="EMBL" id="JARKIE010000337">
    <property type="protein sequence ID" value="KAJ7653395.1"/>
    <property type="molecule type" value="Genomic_DNA"/>
</dbReference>
<dbReference type="AlphaFoldDB" id="A0AAD7CMG3"/>
<reference evidence="3" key="1">
    <citation type="submission" date="2023-03" db="EMBL/GenBank/DDBJ databases">
        <title>Massive genome expansion in bonnet fungi (Mycena s.s.) driven by repeated elements and novel gene families across ecological guilds.</title>
        <authorList>
            <consortium name="Lawrence Berkeley National Laboratory"/>
            <person name="Harder C.B."/>
            <person name="Miyauchi S."/>
            <person name="Viragh M."/>
            <person name="Kuo A."/>
            <person name="Thoen E."/>
            <person name="Andreopoulos B."/>
            <person name="Lu D."/>
            <person name="Skrede I."/>
            <person name="Drula E."/>
            <person name="Henrissat B."/>
            <person name="Morin E."/>
            <person name="Kohler A."/>
            <person name="Barry K."/>
            <person name="LaButti K."/>
            <person name="Morin E."/>
            <person name="Salamov A."/>
            <person name="Lipzen A."/>
            <person name="Mereny Z."/>
            <person name="Hegedus B."/>
            <person name="Baldrian P."/>
            <person name="Stursova M."/>
            <person name="Weitz H."/>
            <person name="Taylor A."/>
            <person name="Grigoriev I.V."/>
            <person name="Nagy L.G."/>
            <person name="Martin F."/>
            <person name="Kauserud H."/>
        </authorList>
    </citation>
    <scope>NUCLEOTIDE SEQUENCE</scope>
    <source>
        <strain evidence="3">CBHHK067</strain>
    </source>
</reference>
<keyword evidence="5" id="KW-1185">Reference proteome</keyword>
<organism evidence="3 5">
    <name type="scientific">Mycena rosella</name>
    <name type="common">Pink bonnet</name>
    <name type="synonym">Agaricus rosellus</name>
    <dbReference type="NCBI Taxonomy" id="1033263"/>
    <lineage>
        <taxon>Eukaryota</taxon>
        <taxon>Fungi</taxon>
        <taxon>Dikarya</taxon>
        <taxon>Basidiomycota</taxon>
        <taxon>Agaricomycotina</taxon>
        <taxon>Agaricomycetes</taxon>
        <taxon>Agaricomycetidae</taxon>
        <taxon>Agaricales</taxon>
        <taxon>Marasmiineae</taxon>
        <taxon>Mycenaceae</taxon>
        <taxon>Mycena</taxon>
    </lineage>
</organism>
<gene>
    <name evidence="4" type="ORF">B0H17DRAFT_1204605</name>
    <name evidence="3" type="ORF">B0H17DRAFT_1214744</name>
</gene>
<dbReference type="Proteomes" id="UP001221757">
    <property type="component" value="Unassembled WGS sequence"/>
</dbReference>
<comment type="caution">
    <text evidence="3">The sequence shown here is derived from an EMBL/GenBank/DDBJ whole genome shotgun (WGS) entry which is preliminary data.</text>
</comment>
<dbReference type="EMBL" id="JARKIE010000101">
    <property type="protein sequence ID" value="KAJ7685914.1"/>
    <property type="molecule type" value="Genomic_DNA"/>
</dbReference>
<feature type="signal peptide" evidence="2">
    <location>
        <begin position="1"/>
        <end position="21"/>
    </location>
</feature>
<name>A0AAD7CMG3_MYCRO</name>
<evidence type="ECO:0000313" key="3">
    <source>
        <dbReference type="EMBL" id="KAJ7653395.1"/>
    </source>
</evidence>
<evidence type="ECO:0000313" key="5">
    <source>
        <dbReference type="Proteomes" id="UP001221757"/>
    </source>
</evidence>
<proteinExistence type="predicted"/>
<accession>A0AAD7CMG3</accession>
<feature type="chain" id="PRO_5042441855" evidence="2">
    <location>
        <begin position="22"/>
        <end position="229"/>
    </location>
</feature>
<feature type="compositionally biased region" description="Low complexity" evidence="1">
    <location>
        <begin position="116"/>
        <end position="187"/>
    </location>
</feature>
<sequence>MPFFLGRTFSLLCIAAQLSLALPQDGGLISRQAAACTTECQPLQTALSAGGLANTCTQDVVNDYETCFGCKVAGGGMSQAAAQSGFDAFAKSCQDGGHPINSITITPTDGSGGATAPGAASAPASSATGASAGTPAGTAPAGGSPSTPPSAASDPGAPAGTGTASDTAPSATGASAGAPAGTAPAGGKPSSTDAPPTTPTTGGVARRWGEATFVAPAFVLVIMSALFVS</sequence>
<evidence type="ECO:0000256" key="1">
    <source>
        <dbReference type="SAM" id="MobiDB-lite"/>
    </source>
</evidence>
<feature type="region of interest" description="Disordered" evidence="1">
    <location>
        <begin position="100"/>
        <end position="204"/>
    </location>
</feature>
<evidence type="ECO:0000313" key="4">
    <source>
        <dbReference type="EMBL" id="KAJ7685914.1"/>
    </source>
</evidence>
<evidence type="ECO:0000256" key="2">
    <source>
        <dbReference type="SAM" id="SignalP"/>
    </source>
</evidence>
<keyword evidence="2" id="KW-0732">Signal</keyword>
<protein>
    <submittedName>
        <fullName evidence="3">Uncharacterized protein</fullName>
    </submittedName>
</protein>